<organism evidence="2 3">
    <name type="scientific">Gemmobacter caeni</name>
    <dbReference type="NCBI Taxonomy" id="589035"/>
    <lineage>
        <taxon>Bacteria</taxon>
        <taxon>Pseudomonadati</taxon>
        <taxon>Pseudomonadota</taxon>
        <taxon>Alphaproteobacteria</taxon>
        <taxon>Rhodobacterales</taxon>
        <taxon>Paracoccaceae</taxon>
        <taxon>Gemmobacter</taxon>
    </lineage>
</organism>
<protein>
    <submittedName>
        <fullName evidence="2">Uncharacterized protein</fullName>
    </submittedName>
</protein>
<evidence type="ECO:0000313" key="3">
    <source>
        <dbReference type="Proteomes" id="UP000244224"/>
    </source>
</evidence>
<keyword evidence="3" id="KW-1185">Reference proteome</keyword>
<dbReference type="RefSeq" id="WP_108127254.1">
    <property type="nucleotide sequence ID" value="NZ_QBKP01000001.1"/>
</dbReference>
<name>A0A2T6BBU7_9RHOB</name>
<sequence length="226" mass="24137">MSGILITRLLPLALLSLPLPALAITVADCTLQQGCACSESPLSAEEIGIVMGATPPQGADGMVFVFQDGDAGTWSPLTPEEIDIVSGGDGACDGPLVPEDGTWVTRSTLNSLHCGAGTAMMRSMIEGTLNKENPVPVRWNGDFSADTWRRAWIAANPQAEAPNTPTFNRVSPVELSGRDSIKGMTSTQRMVLLTPRSFRMDWQFEGQNEMGACGWSVTHMVRRTGG</sequence>
<keyword evidence="1" id="KW-0732">Signal</keyword>
<dbReference type="Proteomes" id="UP000244224">
    <property type="component" value="Unassembled WGS sequence"/>
</dbReference>
<feature type="signal peptide" evidence="1">
    <location>
        <begin position="1"/>
        <end position="23"/>
    </location>
</feature>
<comment type="caution">
    <text evidence="2">The sequence shown here is derived from an EMBL/GenBank/DDBJ whole genome shotgun (WGS) entry which is preliminary data.</text>
</comment>
<gene>
    <name evidence="2" type="ORF">C8N34_101458</name>
</gene>
<dbReference type="AlphaFoldDB" id="A0A2T6BBU7"/>
<dbReference type="OrthoDB" id="7837654at2"/>
<reference evidence="2 3" key="1">
    <citation type="submission" date="2018-04" db="EMBL/GenBank/DDBJ databases">
        <title>Genomic Encyclopedia of Archaeal and Bacterial Type Strains, Phase II (KMG-II): from individual species to whole genera.</title>
        <authorList>
            <person name="Goeker M."/>
        </authorList>
    </citation>
    <scope>NUCLEOTIDE SEQUENCE [LARGE SCALE GENOMIC DNA]</scope>
    <source>
        <strain evidence="2 3">DSM 21823</strain>
    </source>
</reference>
<evidence type="ECO:0000313" key="2">
    <source>
        <dbReference type="EMBL" id="PTX53539.1"/>
    </source>
</evidence>
<dbReference type="EMBL" id="QBKP01000001">
    <property type="protein sequence ID" value="PTX53539.1"/>
    <property type="molecule type" value="Genomic_DNA"/>
</dbReference>
<proteinExistence type="predicted"/>
<evidence type="ECO:0000256" key="1">
    <source>
        <dbReference type="SAM" id="SignalP"/>
    </source>
</evidence>
<accession>A0A2T6BBU7</accession>
<feature type="chain" id="PRO_5015480966" evidence="1">
    <location>
        <begin position="24"/>
        <end position="226"/>
    </location>
</feature>